<comment type="caution">
    <text evidence="1">The sequence shown here is derived from an EMBL/GenBank/DDBJ whole genome shotgun (WGS) entry which is preliminary data.</text>
</comment>
<reference evidence="1 2" key="1">
    <citation type="journal article" date="2019" name="Sci. Rep.">
        <title>Orb-weaving spider Araneus ventricosus genome elucidates the spidroin gene catalogue.</title>
        <authorList>
            <person name="Kono N."/>
            <person name="Nakamura H."/>
            <person name="Ohtoshi R."/>
            <person name="Moran D.A.P."/>
            <person name="Shinohara A."/>
            <person name="Yoshida Y."/>
            <person name="Fujiwara M."/>
            <person name="Mori M."/>
            <person name="Tomita M."/>
            <person name="Arakawa K."/>
        </authorList>
    </citation>
    <scope>NUCLEOTIDE SEQUENCE [LARGE SCALE GENOMIC DNA]</scope>
</reference>
<gene>
    <name evidence="1" type="ORF">AVEN_219380_1</name>
</gene>
<sequence>MRPELKGIGFKRCSTSRKFLVIVTNRKGECNLQRNIEIGPLNNGNKSYGPMSLYLLCSNMMAASGLEEKHLKHCTPRVPYPLHKPLEEVLDLDQ</sequence>
<dbReference type="AlphaFoldDB" id="A0A4Y2BH47"/>
<protein>
    <submittedName>
        <fullName evidence="1">Uncharacterized protein</fullName>
    </submittedName>
</protein>
<proteinExistence type="predicted"/>
<organism evidence="1 2">
    <name type="scientific">Araneus ventricosus</name>
    <name type="common">Orbweaver spider</name>
    <name type="synonym">Epeira ventricosa</name>
    <dbReference type="NCBI Taxonomy" id="182803"/>
    <lineage>
        <taxon>Eukaryota</taxon>
        <taxon>Metazoa</taxon>
        <taxon>Ecdysozoa</taxon>
        <taxon>Arthropoda</taxon>
        <taxon>Chelicerata</taxon>
        <taxon>Arachnida</taxon>
        <taxon>Araneae</taxon>
        <taxon>Araneomorphae</taxon>
        <taxon>Entelegynae</taxon>
        <taxon>Araneoidea</taxon>
        <taxon>Araneidae</taxon>
        <taxon>Araneus</taxon>
    </lineage>
</organism>
<evidence type="ECO:0000313" key="2">
    <source>
        <dbReference type="Proteomes" id="UP000499080"/>
    </source>
</evidence>
<keyword evidence="2" id="KW-1185">Reference proteome</keyword>
<evidence type="ECO:0000313" key="1">
    <source>
        <dbReference type="EMBL" id="GBL90725.1"/>
    </source>
</evidence>
<dbReference type="Proteomes" id="UP000499080">
    <property type="component" value="Unassembled WGS sequence"/>
</dbReference>
<dbReference type="EMBL" id="BGPR01000073">
    <property type="protein sequence ID" value="GBL90725.1"/>
    <property type="molecule type" value="Genomic_DNA"/>
</dbReference>
<accession>A0A4Y2BH47</accession>
<name>A0A4Y2BH47_ARAVE</name>